<keyword evidence="5" id="KW-1185">Reference proteome</keyword>
<dbReference type="AlphaFoldDB" id="W3X1P3"/>
<gene>
    <name evidence="4" type="ORF">PFICI_07524</name>
</gene>
<feature type="transmembrane region" description="Helical" evidence="2">
    <location>
        <begin position="22"/>
        <end position="42"/>
    </location>
</feature>
<dbReference type="eggNOG" id="ENOG502SS9V">
    <property type="taxonomic scope" value="Eukaryota"/>
</dbReference>
<keyword evidence="2" id="KW-1133">Transmembrane helix</keyword>
<dbReference type="InterPro" id="IPR043729">
    <property type="entry name" value="DUF5672"/>
</dbReference>
<dbReference type="Proteomes" id="UP000030651">
    <property type="component" value="Unassembled WGS sequence"/>
</dbReference>
<keyword evidence="2" id="KW-0812">Transmembrane</keyword>
<evidence type="ECO:0000256" key="2">
    <source>
        <dbReference type="SAM" id="Phobius"/>
    </source>
</evidence>
<dbReference type="KEGG" id="pfy:PFICI_07524"/>
<dbReference type="Pfam" id="PF18922">
    <property type="entry name" value="DUF5672"/>
    <property type="match status" value="1"/>
</dbReference>
<feature type="compositionally biased region" description="Polar residues" evidence="1">
    <location>
        <begin position="63"/>
        <end position="72"/>
    </location>
</feature>
<dbReference type="InParanoid" id="W3X1P3"/>
<organism evidence="4 5">
    <name type="scientific">Pestalotiopsis fici (strain W106-1 / CGMCC3.15140)</name>
    <dbReference type="NCBI Taxonomy" id="1229662"/>
    <lineage>
        <taxon>Eukaryota</taxon>
        <taxon>Fungi</taxon>
        <taxon>Dikarya</taxon>
        <taxon>Ascomycota</taxon>
        <taxon>Pezizomycotina</taxon>
        <taxon>Sordariomycetes</taxon>
        <taxon>Xylariomycetidae</taxon>
        <taxon>Amphisphaeriales</taxon>
        <taxon>Sporocadaceae</taxon>
        <taxon>Pestalotiopsis</taxon>
    </lineage>
</organism>
<protein>
    <recommendedName>
        <fullName evidence="3">DUF5672 domain-containing protein</fullName>
    </recommendedName>
</protein>
<dbReference type="GeneID" id="19272537"/>
<name>W3X1P3_PESFW</name>
<evidence type="ECO:0000313" key="4">
    <source>
        <dbReference type="EMBL" id="ETS79995.1"/>
    </source>
</evidence>
<dbReference type="RefSeq" id="XP_007834296.1">
    <property type="nucleotide sequence ID" value="XM_007836105.1"/>
</dbReference>
<evidence type="ECO:0000313" key="5">
    <source>
        <dbReference type="Proteomes" id="UP000030651"/>
    </source>
</evidence>
<keyword evidence="2" id="KW-0472">Membrane</keyword>
<dbReference type="HOGENOM" id="CLU_048589_1_0_1"/>
<evidence type="ECO:0000259" key="3">
    <source>
        <dbReference type="Pfam" id="PF18922"/>
    </source>
</evidence>
<accession>W3X1P3</accession>
<feature type="region of interest" description="Disordered" evidence="1">
    <location>
        <begin position="63"/>
        <end position="105"/>
    </location>
</feature>
<sequence length="353" mass="39521">MTTSSGSVMAASGSTMTISRPALYRALTLLVFLWVLASVSYMRNKSEDNSLLHTLEQGSQKTSWHVYSSGNDSENEDVEEKADPKWSQSAPPATDKQDTVSPSMTRHTDRVAVTIENRPLKNLIPVILHFHSVLGPEWPVILYTTPSSAANLSESAPFARAISEGWLEIRYLPETAIFSSHRAVSLFLSGTWLWQDLAPYEKVLLFQDDSILCSASAARVDDFLQWDLIGAPIDPAYGRGYNGGLSIRNRALTLDVFSRYSWANDSETPGAPTHFLFEDQWLYTRMAELPAREDGHPGARLPSQDVARAFAVETMWEERPLGFHQPSRWQKDRLPEIMKYCPEVGMISAAAFF</sequence>
<dbReference type="EMBL" id="KI912113">
    <property type="protein sequence ID" value="ETS79995.1"/>
    <property type="molecule type" value="Genomic_DNA"/>
</dbReference>
<evidence type="ECO:0000256" key="1">
    <source>
        <dbReference type="SAM" id="MobiDB-lite"/>
    </source>
</evidence>
<dbReference type="OrthoDB" id="10025998at2759"/>
<proteinExistence type="predicted"/>
<dbReference type="OMA" id="PEWPVIL"/>
<reference evidence="5" key="1">
    <citation type="journal article" date="2015" name="BMC Genomics">
        <title>Genomic and transcriptomic analysis of the endophytic fungus Pestalotiopsis fici reveals its lifestyle and high potential for synthesis of natural products.</title>
        <authorList>
            <person name="Wang X."/>
            <person name="Zhang X."/>
            <person name="Liu L."/>
            <person name="Xiang M."/>
            <person name="Wang W."/>
            <person name="Sun X."/>
            <person name="Che Y."/>
            <person name="Guo L."/>
            <person name="Liu G."/>
            <person name="Guo L."/>
            <person name="Wang C."/>
            <person name="Yin W.B."/>
            <person name="Stadler M."/>
            <person name="Zhang X."/>
            <person name="Liu X."/>
        </authorList>
    </citation>
    <scope>NUCLEOTIDE SEQUENCE [LARGE SCALE GENOMIC DNA]</scope>
    <source>
        <strain evidence="5">W106-1 / CGMCC3.15140</strain>
    </source>
</reference>
<feature type="domain" description="DUF5672" evidence="3">
    <location>
        <begin position="167"/>
        <end position="324"/>
    </location>
</feature>